<dbReference type="EMBL" id="KK198753">
    <property type="protein sequence ID" value="KCW89133.1"/>
    <property type="molecule type" value="Genomic_DNA"/>
</dbReference>
<protein>
    <recommendedName>
        <fullName evidence="1">AB hydrolase-1 domain-containing protein</fullName>
    </recommendedName>
</protein>
<dbReference type="STRING" id="71139.A0A059DEF0"/>
<proteinExistence type="predicted"/>
<dbReference type="InterPro" id="IPR000073">
    <property type="entry name" value="AB_hydrolase_1"/>
</dbReference>
<evidence type="ECO:0000259" key="1">
    <source>
        <dbReference type="Pfam" id="PF00561"/>
    </source>
</evidence>
<dbReference type="AlphaFoldDB" id="A0A059DEF0"/>
<dbReference type="Pfam" id="PF00561">
    <property type="entry name" value="Abhydrolase_1"/>
    <property type="match status" value="1"/>
</dbReference>
<dbReference type="InParanoid" id="A0A059DEF0"/>
<reference evidence="2" key="1">
    <citation type="submission" date="2013-07" db="EMBL/GenBank/DDBJ databases">
        <title>The genome of Eucalyptus grandis.</title>
        <authorList>
            <person name="Schmutz J."/>
            <person name="Hayes R."/>
            <person name="Myburg A."/>
            <person name="Tuskan G."/>
            <person name="Grattapaglia D."/>
            <person name="Rokhsar D.S."/>
        </authorList>
    </citation>
    <scope>NUCLEOTIDE SEQUENCE</scope>
    <source>
        <tissue evidence="2">Leaf extractions</tissue>
    </source>
</reference>
<dbReference type="Gene3D" id="3.40.50.1820">
    <property type="entry name" value="alpha/beta hydrolase"/>
    <property type="match status" value="1"/>
</dbReference>
<dbReference type="eggNOG" id="KOG4178">
    <property type="taxonomic scope" value="Eukaryota"/>
</dbReference>
<dbReference type="InterPro" id="IPR050471">
    <property type="entry name" value="AB_hydrolase"/>
</dbReference>
<dbReference type="InterPro" id="IPR000639">
    <property type="entry name" value="Epox_hydrolase-like"/>
</dbReference>
<dbReference type="PANTHER" id="PTHR43433:SF5">
    <property type="entry name" value="AB HYDROLASE-1 DOMAIN-CONTAINING PROTEIN"/>
    <property type="match status" value="1"/>
</dbReference>
<dbReference type="KEGG" id="egr:104437667"/>
<dbReference type="InterPro" id="IPR029058">
    <property type="entry name" value="AB_hydrolase_fold"/>
</dbReference>
<dbReference type="PRINTS" id="PR00412">
    <property type="entry name" value="EPOXHYDRLASE"/>
</dbReference>
<sequence length="386" mass="42631">MPHCPVDGRSGTEIFYRTYGGGPVKVLLIIGLAGTHDSWGPQIRGLAGTDRPNDGGAAGGGDGVEVCAFDNRGAGRSSVHADKSEYTTEIMAKDAIALLDHLRWERAHVIGHSMGGMIACKLAAMVPDRVLSLGLLNVTGGGFECFPKIDRRNISIAIRFLRAKTPEQRAAVDLDIHYSKEYLEEYVGSSTRRAVLHQEYVKSIATTGLQSDYGFQGQINACWNHRMTKTEIELIRSAGFPVSIIHGRHDVVAQICHARNLAEKLKPVARMIELDGGHLVSHERTKEVNQVLLELIKVSEMKVVQHDWTDLPNKSSGLPETSMSITRTHAEGELLTCLVNGVIERLNFLLWHFFGWLMMGFESGRKAIEFLKPIKVQSALTYSLSY</sequence>
<dbReference type="SUPFAM" id="SSF53474">
    <property type="entry name" value="alpha/beta-Hydrolases"/>
    <property type="match status" value="1"/>
</dbReference>
<dbReference type="OrthoDB" id="19657at2759"/>
<feature type="domain" description="AB hydrolase-1" evidence="1">
    <location>
        <begin position="26"/>
        <end position="284"/>
    </location>
</feature>
<dbReference type="OMA" id="HDVFFKY"/>
<dbReference type="PANTHER" id="PTHR43433">
    <property type="entry name" value="HYDROLASE, ALPHA/BETA FOLD FAMILY PROTEIN"/>
    <property type="match status" value="1"/>
</dbReference>
<gene>
    <name evidence="2" type="ORF">EUGRSUZ_A01449</name>
</gene>
<name>A0A059DEF0_EUCGR</name>
<accession>A0A059DEF0</accession>
<evidence type="ECO:0000313" key="2">
    <source>
        <dbReference type="EMBL" id="KCW89133.1"/>
    </source>
</evidence>
<dbReference type="Gramene" id="KCW89133">
    <property type="protein sequence ID" value="KCW89133"/>
    <property type="gene ID" value="EUGRSUZ_A01449"/>
</dbReference>
<organism evidence="2">
    <name type="scientific">Eucalyptus grandis</name>
    <name type="common">Flooded gum</name>
    <dbReference type="NCBI Taxonomy" id="71139"/>
    <lineage>
        <taxon>Eukaryota</taxon>
        <taxon>Viridiplantae</taxon>
        <taxon>Streptophyta</taxon>
        <taxon>Embryophyta</taxon>
        <taxon>Tracheophyta</taxon>
        <taxon>Spermatophyta</taxon>
        <taxon>Magnoliopsida</taxon>
        <taxon>eudicotyledons</taxon>
        <taxon>Gunneridae</taxon>
        <taxon>Pentapetalae</taxon>
        <taxon>rosids</taxon>
        <taxon>malvids</taxon>
        <taxon>Myrtales</taxon>
        <taxon>Myrtaceae</taxon>
        <taxon>Myrtoideae</taxon>
        <taxon>Eucalypteae</taxon>
        <taxon>Eucalyptus</taxon>
    </lineage>
</organism>
<dbReference type="GO" id="GO:0016787">
    <property type="term" value="F:hydrolase activity"/>
    <property type="evidence" value="ECO:0000318"/>
    <property type="project" value="GO_Central"/>
</dbReference>